<keyword evidence="3" id="KW-1185">Reference proteome</keyword>
<organism evidence="2 3">
    <name type="scientific">Caligus rogercresseyi</name>
    <name type="common">Sea louse</name>
    <dbReference type="NCBI Taxonomy" id="217165"/>
    <lineage>
        <taxon>Eukaryota</taxon>
        <taxon>Metazoa</taxon>
        <taxon>Ecdysozoa</taxon>
        <taxon>Arthropoda</taxon>
        <taxon>Crustacea</taxon>
        <taxon>Multicrustacea</taxon>
        <taxon>Hexanauplia</taxon>
        <taxon>Copepoda</taxon>
        <taxon>Siphonostomatoida</taxon>
        <taxon>Caligidae</taxon>
        <taxon>Caligus</taxon>
    </lineage>
</organism>
<proteinExistence type="predicted"/>
<dbReference type="EMBL" id="CP045902">
    <property type="protein sequence ID" value="QQP38533.1"/>
    <property type="molecule type" value="Genomic_DNA"/>
</dbReference>
<name>A0A7T8GVD8_CALRO</name>
<sequence>MIWQHRCQKGVQYVCGTDNIRAAARVERKREREEVQKRQYKAWLKQETPSWGTGRPKEHSGPKTSKKKYQEP</sequence>
<evidence type="ECO:0000313" key="2">
    <source>
        <dbReference type="EMBL" id="QQP38533.1"/>
    </source>
</evidence>
<dbReference type="Proteomes" id="UP000595437">
    <property type="component" value="Chromosome 13"/>
</dbReference>
<dbReference type="AlphaFoldDB" id="A0A7T8GVD8"/>
<evidence type="ECO:0000313" key="3">
    <source>
        <dbReference type="Proteomes" id="UP000595437"/>
    </source>
</evidence>
<evidence type="ECO:0000256" key="1">
    <source>
        <dbReference type="SAM" id="MobiDB-lite"/>
    </source>
</evidence>
<accession>A0A7T8GVD8</accession>
<gene>
    <name evidence="2" type="ORF">FKW44_019124</name>
</gene>
<feature type="region of interest" description="Disordered" evidence="1">
    <location>
        <begin position="27"/>
        <end position="72"/>
    </location>
</feature>
<protein>
    <submittedName>
        <fullName evidence="2">Uncharacterized protein</fullName>
    </submittedName>
</protein>
<reference evidence="3" key="1">
    <citation type="submission" date="2021-01" db="EMBL/GenBank/DDBJ databases">
        <title>Caligus Genome Assembly.</title>
        <authorList>
            <person name="Gallardo-Escarate C."/>
        </authorList>
    </citation>
    <scope>NUCLEOTIDE SEQUENCE [LARGE SCALE GENOMIC DNA]</scope>
</reference>
<feature type="compositionally biased region" description="Basic and acidic residues" evidence="1">
    <location>
        <begin position="27"/>
        <end position="37"/>
    </location>
</feature>